<evidence type="ECO:0000259" key="8">
    <source>
        <dbReference type="PROSITE" id="PS50850"/>
    </source>
</evidence>
<keyword evidence="5 7" id="KW-1133">Transmembrane helix</keyword>
<dbReference type="InterPro" id="IPR020846">
    <property type="entry name" value="MFS_dom"/>
</dbReference>
<evidence type="ECO:0000256" key="7">
    <source>
        <dbReference type="SAM" id="Phobius"/>
    </source>
</evidence>
<comment type="subcellular location">
    <subcellularLocation>
        <location evidence="1">Membrane</location>
        <topology evidence="1">Multi-pass membrane protein</topology>
    </subcellularLocation>
</comment>
<dbReference type="GO" id="GO:0022857">
    <property type="term" value="F:transmembrane transporter activity"/>
    <property type="evidence" value="ECO:0007669"/>
    <property type="project" value="InterPro"/>
</dbReference>
<accession>A0A8S9Q783</accession>
<dbReference type="Proteomes" id="UP000712600">
    <property type="component" value="Unassembled WGS sequence"/>
</dbReference>
<feature type="domain" description="Major facilitator superfamily (MFS) profile" evidence="8">
    <location>
        <begin position="1"/>
        <end position="113"/>
    </location>
</feature>
<dbReference type="EMBL" id="QGKX02001290">
    <property type="protein sequence ID" value="KAF3537616.1"/>
    <property type="molecule type" value="Genomic_DNA"/>
</dbReference>
<dbReference type="Pfam" id="PF00083">
    <property type="entry name" value="Sugar_tr"/>
    <property type="match status" value="1"/>
</dbReference>
<dbReference type="PROSITE" id="PS50850">
    <property type="entry name" value="MFS"/>
    <property type="match status" value="1"/>
</dbReference>
<evidence type="ECO:0000313" key="10">
    <source>
        <dbReference type="Proteomes" id="UP000712600"/>
    </source>
</evidence>
<evidence type="ECO:0000256" key="2">
    <source>
        <dbReference type="ARBA" id="ARBA00010992"/>
    </source>
</evidence>
<feature type="transmembrane region" description="Helical" evidence="7">
    <location>
        <begin position="28"/>
        <end position="47"/>
    </location>
</feature>
<evidence type="ECO:0000256" key="4">
    <source>
        <dbReference type="ARBA" id="ARBA00022692"/>
    </source>
</evidence>
<evidence type="ECO:0000256" key="3">
    <source>
        <dbReference type="ARBA" id="ARBA00022597"/>
    </source>
</evidence>
<dbReference type="SUPFAM" id="SSF103473">
    <property type="entry name" value="MFS general substrate transporter"/>
    <property type="match status" value="1"/>
</dbReference>
<evidence type="ECO:0000256" key="6">
    <source>
        <dbReference type="ARBA" id="ARBA00023136"/>
    </source>
</evidence>
<dbReference type="PANTHER" id="PTHR48021">
    <property type="match status" value="1"/>
</dbReference>
<comment type="caution">
    <text evidence="9">The sequence shown here is derived from an EMBL/GenBank/DDBJ whole genome shotgun (WGS) entry which is preliminary data.</text>
</comment>
<dbReference type="AlphaFoldDB" id="A0A8S9Q783"/>
<sequence length="113" mass="12925">MWVSDILCVIGWLCIAFAKNVLWLHFGRISSGIGIGLISYVVPVYIAEITPKHVRGTFTSSNQLLQNSGLAMVFFGGNFISWRKMALLGKTNYYFIINMEVMFKYGRKWHIEV</sequence>
<gene>
    <name evidence="9" type="ORF">F2Q69_00024863</name>
</gene>
<evidence type="ECO:0000256" key="5">
    <source>
        <dbReference type="ARBA" id="ARBA00022989"/>
    </source>
</evidence>
<protein>
    <recommendedName>
        <fullName evidence="8">Major facilitator superfamily (MFS) profile domain-containing protein</fullName>
    </recommendedName>
</protein>
<evidence type="ECO:0000256" key="1">
    <source>
        <dbReference type="ARBA" id="ARBA00004141"/>
    </source>
</evidence>
<organism evidence="9 10">
    <name type="scientific">Brassica cretica</name>
    <name type="common">Mustard</name>
    <dbReference type="NCBI Taxonomy" id="69181"/>
    <lineage>
        <taxon>Eukaryota</taxon>
        <taxon>Viridiplantae</taxon>
        <taxon>Streptophyta</taxon>
        <taxon>Embryophyta</taxon>
        <taxon>Tracheophyta</taxon>
        <taxon>Spermatophyta</taxon>
        <taxon>Magnoliopsida</taxon>
        <taxon>eudicotyledons</taxon>
        <taxon>Gunneridae</taxon>
        <taxon>Pentapetalae</taxon>
        <taxon>rosids</taxon>
        <taxon>malvids</taxon>
        <taxon>Brassicales</taxon>
        <taxon>Brassicaceae</taxon>
        <taxon>Brassiceae</taxon>
        <taxon>Brassica</taxon>
    </lineage>
</organism>
<dbReference type="InterPro" id="IPR050549">
    <property type="entry name" value="MFS_Trehalose_Transporter"/>
</dbReference>
<dbReference type="GO" id="GO:0016020">
    <property type="term" value="C:membrane"/>
    <property type="evidence" value="ECO:0007669"/>
    <property type="project" value="UniProtKB-SubCell"/>
</dbReference>
<name>A0A8S9Q783_BRACR</name>
<keyword evidence="3" id="KW-0813">Transport</keyword>
<proteinExistence type="inferred from homology"/>
<reference evidence="9" key="1">
    <citation type="submission" date="2019-12" db="EMBL/GenBank/DDBJ databases">
        <title>Genome sequencing and annotation of Brassica cretica.</title>
        <authorList>
            <person name="Studholme D.J."/>
            <person name="Sarris P."/>
        </authorList>
    </citation>
    <scope>NUCLEOTIDE SEQUENCE</scope>
    <source>
        <strain evidence="9">PFS-109/04</strain>
        <tissue evidence="9">Leaf</tissue>
    </source>
</reference>
<keyword evidence="3" id="KW-0762">Sugar transport</keyword>
<dbReference type="Gene3D" id="1.20.1250.20">
    <property type="entry name" value="MFS general substrate transporter like domains"/>
    <property type="match status" value="1"/>
</dbReference>
<evidence type="ECO:0000313" key="9">
    <source>
        <dbReference type="EMBL" id="KAF3537616.1"/>
    </source>
</evidence>
<dbReference type="InterPro" id="IPR036259">
    <property type="entry name" value="MFS_trans_sf"/>
</dbReference>
<dbReference type="InterPro" id="IPR005828">
    <property type="entry name" value="MFS_sugar_transport-like"/>
</dbReference>
<comment type="similarity">
    <text evidence="2">Belongs to the major facilitator superfamily. Sugar transporter (TC 2.A.1.1) family.</text>
</comment>
<dbReference type="PANTHER" id="PTHR48021:SF78">
    <property type="entry name" value="MAJOR FACILITATOR SUPERFAMILY (MFS) PROFILE DOMAIN-CONTAINING PROTEIN"/>
    <property type="match status" value="1"/>
</dbReference>
<keyword evidence="6 7" id="KW-0472">Membrane</keyword>
<keyword evidence="4 7" id="KW-0812">Transmembrane</keyword>